<dbReference type="EMBL" id="PDCW01000056">
    <property type="protein sequence ID" value="PJY69791.1"/>
    <property type="molecule type" value="Genomic_DNA"/>
</dbReference>
<sequence>MLFVYIVALSTSFLGSLISRNKCLGLFTGFLMLILASSMQVGYDTENYIKSFDTIARGTNLLVVSIADASMMYFMTVESFQDFGIQDFFLFKFLILLISSFFVLRTINKFVSNWCLLFFLYLIGVFFDDAMQLRNTISLALLVCSFYYLYSNDRGSTLKYGLIIFLASLYHVTFLAYFLFLLAKSNKVKSIKCLFFVGLILYVFTFLKGDFFFISALQSMFGGDKIQLYLENDATQYGSLYVLVFYFAEYLIVKYCDLEIQKLDVRRDGSLYDMKRFSSIILGIITIMAISLPFCVLSLSAMRLLRNITIFILFEVVLFASIPVSRKKKYLIVTSTVFTMLYFMIFSNFITGPPEDIIFSIFNGDASWMKQYF</sequence>
<feature type="transmembrane region" description="Helical" evidence="1">
    <location>
        <begin position="88"/>
        <end position="104"/>
    </location>
</feature>
<evidence type="ECO:0000313" key="3">
    <source>
        <dbReference type="EMBL" id="PJY69791.1"/>
    </source>
</evidence>
<keyword evidence="1" id="KW-0812">Transmembrane</keyword>
<feature type="transmembrane region" description="Helical" evidence="1">
    <location>
        <begin position="237"/>
        <end position="256"/>
    </location>
</feature>
<dbReference type="InterPro" id="IPR049458">
    <property type="entry name" value="EpsG-like"/>
</dbReference>
<feature type="transmembrane region" description="Helical" evidence="1">
    <location>
        <begin position="110"/>
        <end position="127"/>
    </location>
</feature>
<dbReference type="RefSeq" id="WP_225481557.1">
    <property type="nucleotide sequence ID" value="NZ_CAAKNW010000067.1"/>
</dbReference>
<protein>
    <submittedName>
        <fullName evidence="3">EpsG family protein</fullName>
    </submittedName>
</protein>
<accession>A0A2M9V1C2</accession>
<evidence type="ECO:0000313" key="2">
    <source>
        <dbReference type="EMBL" id="MCZ2573483.1"/>
    </source>
</evidence>
<feature type="transmembrane region" description="Helical" evidence="1">
    <location>
        <begin position="162"/>
        <end position="182"/>
    </location>
</feature>
<feature type="transmembrane region" description="Helical" evidence="1">
    <location>
        <begin position="277"/>
        <end position="299"/>
    </location>
</feature>
<reference evidence="3 4" key="1">
    <citation type="journal article" date="2017" name="MBio">
        <title>Gut Symbiont Bacteroides fragilis Secretes a Eukaryotic-Like Ubiquitin Protein That Mediates Intraspecies Antagonism.</title>
        <authorList>
            <person name="Chatzidaki-Livanis M."/>
            <person name="Coyne M.J."/>
            <person name="Roelofs K.G."/>
            <person name="Gentyala R.R."/>
            <person name="Caldwell J.M."/>
            <person name="Comstock L.E."/>
        </authorList>
    </citation>
    <scope>NUCLEOTIDE SEQUENCE [LARGE SCALE GENOMIC DNA]</scope>
    <source>
        <strain evidence="3 4">12905</strain>
    </source>
</reference>
<feature type="transmembrane region" description="Helical" evidence="1">
    <location>
        <begin position="23"/>
        <end position="43"/>
    </location>
</feature>
<comment type="caution">
    <text evidence="3">The sequence shown here is derived from an EMBL/GenBank/DDBJ whole genome shotgun (WGS) entry which is preliminary data.</text>
</comment>
<reference evidence="2" key="3">
    <citation type="submission" date="2022-12" db="EMBL/GenBank/DDBJ databases">
        <title>Development of a Multilocus Sequence Typing Scheme for Bacteroides fragilis Based on Whole Genome Sequencing Data and Clinical Application.</title>
        <authorList>
            <person name="Nielsen F.D."/>
            <person name="Justesen U.S."/>
        </authorList>
    </citation>
    <scope>NUCLEOTIDE SEQUENCE</scope>
    <source>
        <strain evidence="2">BF_BC_VIB_DK_2012_57</strain>
    </source>
</reference>
<dbReference type="Pfam" id="PF14897">
    <property type="entry name" value="EpsG"/>
    <property type="match status" value="1"/>
</dbReference>
<proteinExistence type="predicted"/>
<keyword evidence="1" id="KW-1133">Transmembrane helix</keyword>
<dbReference type="EMBL" id="JAPUAV010000017">
    <property type="protein sequence ID" value="MCZ2573483.1"/>
    <property type="molecule type" value="Genomic_DNA"/>
</dbReference>
<dbReference type="Proteomes" id="UP001078742">
    <property type="component" value="Unassembled WGS sequence"/>
</dbReference>
<organism evidence="3 4">
    <name type="scientific">Bacteroides fragilis</name>
    <dbReference type="NCBI Taxonomy" id="817"/>
    <lineage>
        <taxon>Bacteria</taxon>
        <taxon>Pseudomonadati</taxon>
        <taxon>Bacteroidota</taxon>
        <taxon>Bacteroidia</taxon>
        <taxon>Bacteroidales</taxon>
        <taxon>Bacteroidaceae</taxon>
        <taxon>Bacteroides</taxon>
    </lineage>
</organism>
<gene>
    <name evidence="3" type="ORF">CQW34_04303</name>
    <name evidence="2" type="ORF">O1420_19105</name>
</gene>
<dbReference type="AlphaFoldDB" id="A0A2M9V1C2"/>
<reference evidence="3" key="2">
    <citation type="submission" date="2017-10" db="EMBL/GenBank/DDBJ databases">
        <authorList>
            <person name="Banno H."/>
            <person name="Chua N.-H."/>
        </authorList>
    </citation>
    <scope>NUCLEOTIDE SEQUENCE</scope>
    <source>
        <strain evidence="3">12905</strain>
    </source>
</reference>
<feature type="transmembrane region" description="Helical" evidence="1">
    <location>
        <begin position="331"/>
        <end position="350"/>
    </location>
</feature>
<feature type="transmembrane region" description="Helical" evidence="1">
    <location>
        <begin position="305"/>
        <end position="324"/>
    </location>
</feature>
<feature type="transmembrane region" description="Helical" evidence="1">
    <location>
        <begin position="194"/>
        <end position="217"/>
    </location>
</feature>
<keyword evidence="1" id="KW-0472">Membrane</keyword>
<evidence type="ECO:0000313" key="4">
    <source>
        <dbReference type="Proteomes" id="UP000231846"/>
    </source>
</evidence>
<evidence type="ECO:0000256" key="1">
    <source>
        <dbReference type="SAM" id="Phobius"/>
    </source>
</evidence>
<dbReference type="Proteomes" id="UP000231846">
    <property type="component" value="Unassembled WGS sequence"/>
</dbReference>
<name>A0A2M9V1C2_BACFG</name>